<evidence type="ECO:0000313" key="1">
    <source>
        <dbReference type="EMBL" id="EKU75839.1"/>
    </source>
</evidence>
<sequence length="45" mass="5242">MSEMDSLIQLKFIKRLGTSMWRSYIMTTLAQTECVEVCLEQVLTN</sequence>
<gene>
    <name evidence="1" type="ORF">HMPREF9718_01191</name>
</gene>
<dbReference type="Proteomes" id="UP000009887">
    <property type="component" value="Unassembled WGS sequence"/>
</dbReference>
<proteinExistence type="predicted"/>
<evidence type="ECO:0000313" key="2">
    <source>
        <dbReference type="Proteomes" id="UP000009887"/>
    </source>
</evidence>
<comment type="caution">
    <text evidence="1">The sequence shown here is derived from an EMBL/GenBank/DDBJ whole genome shotgun (WGS) entry which is preliminary data.</text>
</comment>
<dbReference type="EMBL" id="AGZU01000007">
    <property type="protein sequence ID" value="EKU75839.1"/>
    <property type="molecule type" value="Genomic_DNA"/>
</dbReference>
<reference evidence="1 2" key="1">
    <citation type="submission" date="2012-09" db="EMBL/GenBank/DDBJ databases">
        <title>The Genome Sequence of Sphingobium yanoikuyae ATCC 51230.</title>
        <authorList>
            <consortium name="The Broad Institute Genome Sequencing Platform"/>
            <person name="Earl A."/>
            <person name="Ward D."/>
            <person name="Feldgarden M."/>
            <person name="Gevers D."/>
            <person name="Huys G."/>
            <person name="Walker B."/>
            <person name="Young S.K."/>
            <person name="Zeng Q."/>
            <person name="Gargeya S."/>
            <person name="Fitzgerald M."/>
            <person name="Haas B."/>
            <person name="Abouelleil A."/>
            <person name="Alvarado L."/>
            <person name="Arachchi H.M."/>
            <person name="Berlin A.M."/>
            <person name="Chapman S.B."/>
            <person name="Goldberg J."/>
            <person name="Griggs A."/>
            <person name="Gujja S."/>
            <person name="Hansen M."/>
            <person name="Howarth C."/>
            <person name="Imamovic A."/>
            <person name="Larimer J."/>
            <person name="McCowen C."/>
            <person name="Montmayeur A."/>
            <person name="Murphy C."/>
            <person name="Neiman D."/>
            <person name="Pearson M."/>
            <person name="Priest M."/>
            <person name="Roberts A."/>
            <person name="Saif S."/>
            <person name="Shea T."/>
            <person name="Sisk P."/>
            <person name="Sykes S."/>
            <person name="Wortman J."/>
            <person name="Nusbaum C."/>
            <person name="Birren B."/>
        </authorList>
    </citation>
    <scope>NUCLEOTIDE SEQUENCE [LARGE SCALE GENOMIC DNA]</scope>
    <source>
        <strain evidence="1 2">ATCC 51230</strain>
    </source>
</reference>
<accession>K9CUF3</accession>
<organism evidence="1 2">
    <name type="scientific">Sphingobium yanoikuyae ATCC 51230</name>
    <dbReference type="NCBI Taxonomy" id="883163"/>
    <lineage>
        <taxon>Bacteria</taxon>
        <taxon>Pseudomonadati</taxon>
        <taxon>Pseudomonadota</taxon>
        <taxon>Alphaproteobacteria</taxon>
        <taxon>Sphingomonadales</taxon>
        <taxon>Sphingomonadaceae</taxon>
        <taxon>Sphingobium</taxon>
    </lineage>
</organism>
<protein>
    <submittedName>
        <fullName evidence="1">Uncharacterized protein</fullName>
    </submittedName>
</protein>
<name>K9CUF3_SPHYA</name>
<keyword evidence="2" id="KW-1185">Reference proteome</keyword>
<dbReference type="HOGENOM" id="CLU_3205438_0_0_5"/>
<dbReference type="AlphaFoldDB" id="K9CUF3"/>